<evidence type="ECO:0000313" key="2">
    <source>
        <dbReference type="EMBL" id="MDN5132138.1"/>
    </source>
</evidence>
<dbReference type="Proteomes" id="UP001171508">
    <property type="component" value="Unassembled WGS sequence"/>
</dbReference>
<organism evidence="2 3">
    <name type="scientific">Aliarcobacter butzleri</name>
    <dbReference type="NCBI Taxonomy" id="28197"/>
    <lineage>
        <taxon>Bacteria</taxon>
        <taxon>Pseudomonadati</taxon>
        <taxon>Campylobacterota</taxon>
        <taxon>Epsilonproteobacteria</taxon>
        <taxon>Campylobacterales</taxon>
        <taxon>Arcobacteraceae</taxon>
        <taxon>Aliarcobacter</taxon>
    </lineage>
</organism>
<accession>A0AAP4UYB9</accession>
<dbReference type="RefSeq" id="WP_301344034.1">
    <property type="nucleotide sequence ID" value="NZ_JAPZCV010000004.1"/>
</dbReference>
<name>A0AAP4UYB9_9BACT</name>
<feature type="coiled-coil region" evidence="1">
    <location>
        <begin position="1"/>
        <end position="45"/>
    </location>
</feature>
<reference evidence="2" key="1">
    <citation type="journal article" date="2023" name="Microorganisms">
        <title>Genomic Characterization of Arcobacter butzleri Strains Isolated from Various Sources in Lithuania.</title>
        <authorList>
            <person name="Uljanovas D."/>
            <person name="Golz G."/>
            <person name="Fleischmann S."/>
            <person name="Kudirkiene E."/>
            <person name="Kasetiene N."/>
            <person name="Grineviciene A."/>
            <person name="Tamuleviciene E."/>
            <person name="Aksomaitiene J."/>
            <person name="Alter T."/>
            <person name="Malakauskas M."/>
        </authorList>
    </citation>
    <scope>NUCLEOTIDE SEQUENCE</scope>
    <source>
        <strain evidence="2">H19</strain>
    </source>
</reference>
<protein>
    <submittedName>
        <fullName evidence="2">Uncharacterized protein</fullName>
    </submittedName>
</protein>
<dbReference type="AlphaFoldDB" id="A0AAP4UYB9"/>
<gene>
    <name evidence="2" type="ORF">PJV92_05320</name>
</gene>
<evidence type="ECO:0000256" key="1">
    <source>
        <dbReference type="SAM" id="Coils"/>
    </source>
</evidence>
<evidence type="ECO:0000313" key="3">
    <source>
        <dbReference type="Proteomes" id="UP001171508"/>
    </source>
</evidence>
<keyword evidence="1" id="KW-0175">Coiled coil</keyword>
<sequence length="72" mass="8786">MNTLNLEIKFYRKEIQFHLEEAEFWKNELKKAQKLQKKYQKLKIKKGDIFLKSISKMKNINKRDVIAFILRG</sequence>
<comment type="caution">
    <text evidence="2">The sequence shown here is derived from an EMBL/GenBank/DDBJ whole genome shotgun (WGS) entry which is preliminary data.</text>
</comment>
<reference evidence="2" key="2">
    <citation type="submission" date="2023-01" db="EMBL/GenBank/DDBJ databases">
        <authorList>
            <person name="Uljanovas D."/>
        </authorList>
    </citation>
    <scope>NUCLEOTIDE SEQUENCE</scope>
    <source>
        <strain evidence="2">H19</strain>
    </source>
</reference>
<dbReference type="EMBL" id="JAQJJM010000011">
    <property type="protein sequence ID" value="MDN5132138.1"/>
    <property type="molecule type" value="Genomic_DNA"/>
</dbReference>
<proteinExistence type="predicted"/>